<dbReference type="KEGG" id="mok:Metok_1053"/>
<dbReference type="SUPFAM" id="SSF101332">
    <property type="entry name" value="Hypothetical protein MTH393"/>
    <property type="match status" value="1"/>
</dbReference>
<proteinExistence type="predicted"/>
<dbReference type="STRING" id="647113.Metok_1053"/>
<gene>
    <name evidence="1" type="ordered locus">Metok_1053</name>
</gene>
<dbReference type="Gene3D" id="1.10.3070.10">
    <property type="entry name" value="EhaM-like"/>
    <property type="match status" value="1"/>
</dbReference>
<evidence type="ECO:0000313" key="2">
    <source>
        <dbReference type="Proteomes" id="UP000009296"/>
    </source>
</evidence>
<dbReference type="EMBL" id="CP002792">
    <property type="protein sequence ID" value="AEH07023.1"/>
    <property type="molecule type" value="Genomic_DNA"/>
</dbReference>
<dbReference type="Pfam" id="PF09218">
    <property type="entry name" value="EhaM"/>
    <property type="match status" value="1"/>
</dbReference>
<dbReference type="InterPro" id="IPR012056">
    <property type="entry name" value="NiFe_EhaM"/>
</dbReference>
<dbReference type="eggNOG" id="arCOG04835">
    <property type="taxonomic scope" value="Archaea"/>
</dbReference>
<dbReference type="GeneID" id="10773209"/>
<name>F8ANG9_METOI</name>
<reference evidence="1" key="1">
    <citation type="submission" date="2011-05" db="EMBL/GenBank/DDBJ databases">
        <title>Complete sequence of chromosome of Methanothermococcus okinawensis IH1.</title>
        <authorList>
            <consortium name="US DOE Joint Genome Institute"/>
            <person name="Lucas S."/>
            <person name="Han J."/>
            <person name="Lapidus A."/>
            <person name="Cheng J.-F."/>
            <person name="Goodwin L."/>
            <person name="Pitluck S."/>
            <person name="Peters L."/>
            <person name="Mikhailova N."/>
            <person name="Held B."/>
            <person name="Han C."/>
            <person name="Tapia R."/>
            <person name="Land M."/>
            <person name="Hauser L."/>
            <person name="Kyrpides N."/>
            <person name="Ivanova N."/>
            <person name="Pagani I."/>
            <person name="Sieprawska-Lupa M."/>
            <person name="Takai K."/>
            <person name="Miyazaki J."/>
            <person name="Whitman W."/>
            <person name="Woyke T."/>
        </authorList>
    </citation>
    <scope>NUCLEOTIDE SEQUENCE [LARGE SCALE GENOMIC DNA]</scope>
    <source>
        <strain evidence="1">IH1</strain>
    </source>
</reference>
<accession>F8ANG9</accession>
<organism evidence="1 2">
    <name type="scientific">Methanothermococcus okinawensis (strain DSM 14208 / JCM 11175 / IH1)</name>
    <dbReference type="NCBI Taxonomy" id="647113"/>
    <lineage>
        <taxon>Archaea</taxon>
        <taxon>Methanobacteriati</taxon>
        <taxon>Methanobacteriota</taxon>
        <taxon>Methanomada group</taxon>
        <taxon>Methanococci</taxon>
        <taxon>Methanococcales</taxon>
        <taxon>Methanococcaceae</taxon>
        <taxon>Methanothermococcus</taxon>
    </lineage>
</organism>
<evidence type="ECO:0000313" key="1">
    <source>
        <dbReference type="EMBL" id="AEH07023.1"/>
    </source>
</evidence>
<dbReference type="RefSeq" id="WP_013867207.1">
    <property type="nucleotide sequence ID" value="NC_015636.1"/>
</dbReference>
<dbReference type="InterPro" id="IPR036606">
    <property type="entry name" value="EhaM-like_sf"/>
</dbReference>
<dbReference type="AlphaFoldDB" id="F8ANG9"/>
<keyword evidence="2" id="KW-1185">Reference proteome</keyword>
<dbReference type="OrthoDB" id="59507at2157"/>
<sequence>MTDNSNNEYNKGHINGNINTEVCNSDNLKKIDEIQCEGTLEQKYNIIKDNRYIMEEVIVPISNALKLPMEEVIEIFIKKYDGTALYETHAFAEQARMACLGRKVDIDLGLCWISDFFDLISREDADLIRKKVVEDTLMHHKPYKEALEIGRKLVIGLLKEE</sequence>
<protein>
    <submittedName>
        <fullName evidence="1">(NiFe)-hydrogenase-3-type complex Eha, EhaM</fullName>
    </submittedName>
</protein>
<dbReference type="HOGENOM" id="CLU_133051_0_0_2"/>
<dbReference type="Proteomes" id="UP000009296">
    <property type="component" value="Chromosome"/>
</dbReference>